<sequence>MEKVWWKEAVGYQVYPRSFQDSNGDGFGDLQGLISRLDYFQELGIDFIWICPMYKSPLDDNGYDISDYQDILEDFGTMDDFDQLLKECHDRGLKLIIDLVLNHTSDEHPWFIESRSSRENPKRDWYIWRDGKNGAEPNNWESIFGGSAWEYDEQTDQYYLHVFSRRQPDLNWENPEVQDALFDMVNWWLDKGVDGFRIDAISHIKKRDGYPDMPNPEELPYVSSFDMHMNQEGIHSFLQAFKEKTYSKYPHAMTVGEANGVSVDEAHQWVGETGKMDMVFQFEHLDLWDQDGGDEGLDIVELKRTLSRWQKGLEADGWNALFIENHDKARVVSTWGNDEEYWRESATALGAMYFLMRGTPYIYQGQEIGMTNIYFDSITEYDDVAAKNLYAEKEALGKEQEALDNLAVSSRDNSRTPMQWDDSQNAGFSTGSPWLKVNPNHKKINVEAQRQDDWSILSFYKQMIQLRRLEPLFVYGSYDLLMEEDPQVFSYIRELEGRSAVVITNLTNKPAVWTAGEDVPAVQSDALVLYNYEDTASHEDTEEIPLRPFEARVYLLVDEAE</sequence>
<evidence type="ECO:0000256" key="2">
    <source>
        <dbReference type="ARBA" id="ARBA00008061"/>
    </source>
</evidence>
<dbReference type="OrthoDB" id="9805159at2"/>
<dbReference type="SUPFAM" id="SSF51011">
    <property type="entry name" value="Glycosyl hydrolase domain"/>
    <property type="match status" value="1"/>
</dbReference>
<comment type="caution">
    <text evidence="8">The sequence shown here is derived from an EMBL/GenBank/DDBJ whole genome shotgun (WGS) entry which is preliminary data.</text>
</comment>
<accession>A0A2P6MIQ3</accession>
<dbReference type="GO" id="GO:0004556">
    <property type="term" value="F:alpha-amylase activity"/>
    <property type="evidence" value="ECO:0007669"/>
    <property type="project" value="UniProtKB-UniRule"/>
</dbReference>
<evidence type="ECO:0000256" key="4">
    <source>
        <dbReference type="ARBA" id="ARBA00023295"/>
    </source>
</evidence>
<dbReference type="NCBIfam" id="NF008183">
    <property type="entry name" value="PRK10933.1"/>
    <property type="match status" value="1"/>
</dbReference>
<dbReference type="SUPFAM" id="SSF51445">
    <property type="entry name" value="(Trans)glycosidases"/>
    <property type="match status" value="1"/>
</dbReference>
<dbReference type="AlphaFoldDB" id="A0A2P6MIQ3"/>
<feature type="domain" description="Glycosyl hydrolase family 13 catalytic" evidence="7">
    <location>
        <begin position="13"/>
        <end position="415"/>
    </location>
</feature>
<dbReference type="Pfam" id="PF00128">
    <property type="entry name" value="Alpha-amylase"/>
    <property type="match status" value="1"/>
</dbReference>
<dbReference type="InterPro" id="IPR006046">
    <property type="entry name" value="Alpha_amylase"/>
</dbReference>
<keyword evidence="4 6" id="KW-0326">Glycosidase</keyword>
<keyword evidence="9" id="KW-1185">Reference proteome</keyword>
<dbReference type="CDD" id="cd11333">
    <property type="entry name" value="AmyAc_SI_OligoGlu_DGase"/>
    <property type="match status" value="1"/>
</dbReference>
<dbReference type="Gene3D" id="2.60.40.1180">
    <property type="entry name" value="Golgi alpha-mannosidase II"/>
    <property type="match status" value="1"/>
</dbReference>
<reference evidence="8 9" key="1">
    <citation type="submission" date="2018-03" db="EMBL/GenBank/DDBJ databases">
        <title>Bacillus urumqiensis sp. nov., a moderately haloalkaliphilic bacterium isolated from a salt lake.</title>
        <authorList>
            <person name="Zhao B."/>
            <person name="Liao Z."/>
        </authorList>
    </citation>
    <scope>NUCLEOTIDE SEQUENCE [LARGE SCALE GENOMIC DNA]</scope>
    <source>
        <strain evidence="8 9">BZ-SZ-XJ18</strain>
    </source>
</reference>
<comment type="subcellular location">
    <subcellularLocation>
        <location evidence="1">Cytoplasm</location>
    </subcellularLocation>
</comment>
<dbReference type="InterPro" id="IPR006047">
    <property type="entry name" value="GH13_cat_dom"/>
</dbReference>
<gene>
    <name evidence="8" type="ORF">C6I21_04925</name>
</gene>
<evidence type="ECO:0000256" key="5">
    <source>
        <dbReference type="RuleBase" id="RU003615"/>
    </source>
</evidence>
<evidence type="ECO:0000256" key="6">
    <source>
        <dbReference type="RuleBase" id="RU361134"/>
    </source>
</evidence>
<comment type="catalytic activity">
    <reaction evidence="6">
        <text>Endohydrolysis of (1-&gt;4)-alpha-D-glucosidic linkages in polysaccharides containing three or more (1-&gt;4)-alpha-linked D-glucose units.</text>
        <dbReference type="EC" id="3.2.1.1"/>
    </reaction>
</comment>
<dbReference type="GO" id="GO:0043169">
    <property type="term" value="F:cation binding"/>
    <property type="evidence" value="ECO:0007669"/>
    <property type="project" value="InterPro"/>
</dbReference>
<dbReference type="GO" id="GO:0009313">
    <property type="term" value="P:oligosaccharide catabolic process"/>
    <property type="evidence" value="ECO:0007669"/>
    <property type="project" value="TreeGrafter"/>
</dbReference>
<evidence type="ECO:0000256" key="1">
    <source>
        <dbReference type="ARBA" id="ARBA00004496"/>
    </source>
</evidence>
<evidence type="ECO:0000313" key="8">
    <source>
        <dbReference type="EMBL" id="PRO66147.1"/>
    </source>
</evidence>
<keyword evidence="6" id="KW-0119">Carbohydrate metabolism</keyword>
<dbReference type="RefSeq" id="WP_105958338.1">
    <property type="nucleotide sequence ID" value="NZ_PVNS01000004.1"/>
</dbReference>
<dbReference type="Gene3D" id="3.20.20.80">
    <property type="entry name" value="Glycosidases"/>
    <property type="match status" value="2"/>
</dbReference>
<dbReference type="FunFam" id="3.20.20.80:FF:000064">
    <property type="entry name" value="Oligo-1,6-glucosidase"/>
    <property type="match status" value="2"/>
</dbReference>
<name>A0A2P6MIQ3_ALKUR</name>
<dbReference type="Proteomes" id="UP000243650">
    <property type="component" value="Unassembled WGS sequence"/>
</dbReference>
<dbReference type="PANTHER" id="PTHR10357">
    <property type="entry name" value="ALPHA-AMYLASE FAMILY MEMBER"/>
    <property type="match status" value="1"/>
</dbReference>
<evidence type="ECO:0000259" key="7">
    <source>
        <dbReference type="SMART" id="SM00642"/>
    </source>
</evidence>
<organism evidence="8 9">
    <name type="scientific">Alkalicoccus urumqiensis</name>
    <name type="common">Bacillus urumqiensis</name>
    <dbReference type="NCBI Taxonomy" id="1548213"/>
    <lineage>
        <taxon>Bacteria</taxon>
        <taxon>Bacillati</taxon>
        <taxon>Bacillota</taxon>
        <taxon>Bacilli</taxon>
        <taxon>Bacillales</taxon>
        <taxon>Bacillaceae</taxon>
        <taxon>Alkalicoccus</taxon>
    </lineage>
</organism>
<dbReference type="SMART" id="SM00642">
    <property type="entry name" value="Aamy"/>
    <property type="match status" value="1"/>
</dbReference>
<protein>
    <recommendedName>
        <fullName evidence="6">Alpha-amylase</fullName>
        <ecNumber evidence="6">3.2.1.1</ecNumber>
    </recommendedName>
</protein>
<dbReference type="EMBL" id="PVNS01000004">
    <property type="protein sequence ID" value="PRO66147.1"/>
    <property type="molecule type" value="Genomic_DNA"/>
</dbReference>
<dbReference type="EC" id="3.2.1.1" evidence="6"/>
<dbReference type="GO" id="GO:0005737">
    <property type="term" value="C:cytoplasm"/>
    <property type="evidence" value="ECO:0007669"/>
    <property type="project" value="UniProtKB-SubCell"/>
</dbReference>
<dbReference type="InterPro" id="IPR017853">
    <property type="entry name" value="GH"/>
</dbReference>
<evidence type="ECO:0000313" key="9">
    <source>
        <dbReference type="Proteomes" id="UP000243650"/>
    </source>
</evidence>
<dbReference type="InterPro" id="IPR013780">
    <property type="entry name" value="Glyco_hydro_b"/>
</dbReference>
<dbReference type="PANTHER" id="PTHR10357:SF178">
    <property type="entry name" value="OLIGO-1,6-GLUCOSIDASE 3-RELATED"/>
    <property type="match status" value="1"/>
</dbReference>
<dbReference type="Gene3D" id="3.90.400.10">
    <property type="entry name" value="Oligo-1,6-glucosidase, Domain 2"/>
    <property type="match status" value="1"/>
</dbReference>
<evidence type="ECO:0000256" key="3">
    <source>
        <dbReference type="ARBA" id="ARBA00022801"/>
    </source>
</evidence>
<dbReference type="PRINTS" id="PR00110">
    <property type="entry name" value="ALPHAAMYLASE"/>
</dbReference>
<keyword evidence="3 6" id="KW-0378">Hydrolase</keyword>
<comment type="similarity">
    <text evidence="2 5">Belongs to the glycosyl hydrolase 13 family.</text>
</comment>
<dbReference type="FunFam" id="2.60.40.1180:FF:000007">
    <property type="entry name" value="Sucrose isomerase"/>
    <property type="match status" value="1"/>
</dbReference>
<proteinExistence type="inferred from homology"/>
<dbReference type="FunFam" id="3.90.400.10:FF:000002">
    <property type="entry name" value="Sucrose isomerase"/>
    <property type="match status" value="1"/>
</dbReference>
<dbReference type="InterPro" id="IPR045857">
    <property type="entry name" value="O16G_dom_2"/>
</dbReference>